<reference evidence="3 4" key="1">
    <citation type="journal article" date="2023" name="Insect Mol. Biol.">
        <title>Genome sequencing provides insights into the evolution of gene families encoding plant cell wall-degrading enzymes in longhorned beetles.</title>
        <authorList>
            <person name="Shin N.R."/>
            <person name="Okamura Y."/>
            <person name="Kirsch R."/>
            <person name="Pauchet Y."/>
        </authorList>
    </citation>
    <scope>NUCLEOTIDE SEQUENCE [LARGE SCALE GENOMIC DNA]</scope>
    <source>
        <strain evidence="3">EAD_L_NR</strain>
    </source>
</reference>
<evidence type="ECO:0000313" key="4">
    <source>
        <dbReference type="Proteomes" id="UP001159042"/>
    </source>
</evidence>
<comment type="caution">
    <text evidence="3">The sequence shown here is derived from an EMBL/GenBank/DDBJ whole genome shotgun (WGS) entry which is preliminary data.</text>
</comment>
<keyword evidence="1" id="KW-0479">Metal-binding</keyword>
<proteinExistence type="predicted"/>
<name>A0AAV8VM11_9CUCU</name>
<evidence type="ECO:0000313" key="3">
    <source>
        <dbReference type="EMBL" id="KAJ8914901.1"/>
    </source>
</evidence>
<dbReference type="GO" id="GO:0008270">
    <property type="term" value="F:zinc ion binding"/>
    <property type="evidence" value="ECO:0007669"/>
    <property type="project" value="UniProtKB-KW"/>
</dbReference>
<dbReference type="AlphaFoldDB" id="A0AAV8VM11"/>
<keyword evidence="1" id="KW-0862">Zinc</keyword>
<dbReference type="Proteomes" id="UP001159042">
    <property type="component" value="Unassembled WGS sequence"/>
</dbReference>
<accession>A0AAV8VM11</accession>
<dbReference type="PROSITE" id="PS50966">
    <property type="entry name" value="ZF_SWIM"/>
    <property type="match status" value="1"/>
</dbReference>
<organism evidence="3 4">
    <name type="scientific">Exocentrus adspersus</name>
    <dbReference type="NCBI Taxonomy" id="1586481"/>
    <lineage>
        <taxon>Eukaryota</taxon>
        <taxon>Metazoa</taxon>
        <taxon>Ecdysozoa</taxon>
        <taxon>Arthropoda</taxon>
        <taxon>Hexapoda</taxon>
        <taxon>Insecta</taxon>
        <taxon>Pterygota</taxon>
        <taxon>Neoptera</taxon>
        <taxon>Endopterygota</taxon>
        <taxon>Coleoptera</taxon>
        <taxon>Polyphaga</taxon>
        <taxon>Cucujiformia</taxon>
        <taxon>Chrysomeloidea</taxon>
        <taxon>Cerambycidae</taxon>
        <taxon>Lamiinae</taxon>
        <taxon>Acanthocinini</taxon>
        <taxon>Exocentrus</taxon>
    </lineage>
</organism>
<keyword evidence="4" id="KW-1185">Reference proteome</keyword>
<sequence>MESIRPRREGKIPVKYTDYEIDTFMTALSAGLLPTEIPSDYNEAIKDKEWCKSIEKELTALEDNKTWELVKPPEDINTVLFFNEIKAFFKLRDLKLGTSRIRIRYLEARGVTSEYVEKMNQIKLSLIDYINYIGGNVNGRTVIEGEEVLNAGHIILYGKTDYGPSFIKVVALCLQTSALQLSPHEISGEIVIPMSTTANISTARIKVMVCTCKADAAGLCKHVSAFLILLTRINLAELESISRTELSCSWSNIKSTVQEKYKAVPVKEMLCLQHKMKIPIGETNEKSTQRFILDYFVANLPNSTIAKHRYVSVCFVY</sequence>
<dbReference type="EMBL" id="JANEYG010000061">
    <property type="protein sequence ID" value="KAJ8914901.1"/>
    <property type="molecule type" value="Genomic_DNA"/>
</dbReference>
<gene>
    <name evidence="3" type="ORF">NQ315_016055</name>
</gene>
<feature type="domain" description="SWIM-type" evidence="2">
    <location>
        <begin position="196"/>
        <end position="231"/>
    </location>
</feature>
<dbReference type="InterPro" id="IPR007527">
    <property type="entry name" value="Znf_SWIM"/>
</dbReference>
<evidence type="ECO:0000256" key="1">
    <source>
        <dbReference type="PROSITE-ProRule" id="PRU00325"/>
    </source>
</evidence>
<keyword evidence="1" id="KW-0863">Zinc-finger</keyword>
<evidence type="ECO:0000259" key="2">
    <source>
        <dbReference type="PROSITE" id="PS50966"/>
    </source>
</evidence>
<protein>
    <recommendedName>
        <fullName evidence="2">SWIM-type domain-containing protein</fullName>
    </recommendedName>
</protein>